<evidence type="ECO:0000256" key="10">
    <source>
        <dbReference type="SAM" id="MobiDB-lite"/>
    </source>
</evidence>
<feature type="domain" description="Toprim" evidence="11">
    <location>
        <begin position="171"/>
        <end position="257"/>
    </location>
</feature>
<dbReference type="PROSITE" id="PS50880">
    <property type="entry name" value="TOPRIM"/>
    <property type="match status" value="1"/>
</dbReference>
<dbReference type="Proteomes" id="UP001185015">
    <property type="component" value="Unassembled WGS sequence"/>
</dbReference>
<comment type="function">
    <text evidence="9">RNA polymerase that catalyzes the synthesis of short RNA molecules used as primers for DNA polymerase during DNA replication. Also part of the exosome, which is a complex involved in RNA degradation. Acts as a poly(A)-binding protein that enhances the interaction between heteropolymeric, adenine-rich transcripts and the exosome.</text>
</comment>
<comment type="caution">
    <text evidence="12">The sequence shown here is derived from an EMBL/GenBank/DDBJ whole genome shotgun (WGS) entry which is preliminary data.</text>
</comment>
<dbReference type="GO" id="GO:0046872">
    <property type="term" value="F:metal ion binding"/>
    <property type="evidence" value="ECO:0007669"/>
    <property type="project" value="UniProtKB-KW"/>
</dbReference>
<dbReference type="GO" id="GO:0003899">
    <property type="term" value="F:DNA-directed RNA polymerase activity"/>
    <property type="evidence" value="ECO:0007669"/>
    <property type="project" value="UniProtKB-UniRule"/>
</dbReference>
<evidence type="ECO:0000256" key="6">
    <source>
        <dbReference type="ARBA" id="ARBA00022723"/>
    </source>
</evidence>
<evidence type="ECO:0000313" key="13">
    <source>
        <dbReference type="Proteomes" id="UP001185015"/>
    </source>
</evidence>
<evidence type="ECO:0000256" key="9">
    <source>
        <dbReference type="HAMAP-Rule" id="MF_00007"/>
    </source>
</evidence>
<dbReference type="GO" id="GO:0005737">
    <property type="term" value="C:cytoplasm"/>
    <property type="evidence" value="ECO:0007669"/>
    <property type="project" value="TreeGrafter"/>
</dbReference>
<dbReference type="InterPro" id="IPR020607">
    <property type="entry name" value="Primase_DnaG_arc"/>
</dbReference>
<keyword evidence="6" id="KW-0479">Metal-binding</keyword>
<keyword evidence="5 9" id="KW-0235">DNA replication</keyword>
<comment type="subunit">
    <text evidence="9">Forms a ternary complex with MCM helicase and DNA. Component of the archaeal exosome complex.</text>
</comment>
<keyword evidence="4 9" id="KW-0548">Nucleotidyltransferase</keyword>
<evidence type="ECO:0000259" key="11">
    <source>
        <dbReference type="PROSITE" id="PS50880"/>
    </source>
</evidence>
<feature type="compositionally biased region" description="Low complexity" evidence="10">
    <location>
        <begin position="354"/>
        <end position="364"/>
    </location>
</feature>
<keyword evidence="9" id="KW-0271">Exosome</keyword>
<dbReference type="SMART" id="SM00493">
    <property type="entry name" value="TOPRIM"/>
    <property type="match status" value="1"/>
</dbReference>
<dbReference type="PANTHER" id="PTHR30313:SF2">
    <property type="entry name" value="DNA PRIMASE"/>
    <property type="match status" value="1"/>
</dbReference>
<dbReference type="Gene3D" id="3.40.1360.10">
    <property type="match status" value="1"/>
</dbReference>
<evidence type="ECO:0000256" key="2">
    <source>
        <dbReference type="ARBA" id="ARBA00022515"/>
    </source>
</evidence>
<protein>
    <recommendedName>
        <fullName evidence="9">DNA primase DnaG</fullName>
        <ecNumber evidence="9">2.7.7.101</ecNumber>
    </recommendedName>
</protein>
<feature type="compositionally biased region" description="Low complexity" evidence="10">
    <location>
        <begin position="372"/>
        <end position="382"/>
    </location>
</feature>
<evidence type="ECO:0000256" key="4">
    <source>
        <dbReference type="ARBA" id="ARBA00022695"/>
    </source>
</evidence>
<dbReference type="SUPFAM" id="SSF56731">
    <property type="entry name" value="DNA primase core"/>
    <property type="match status" value="1"/>
</dbReference>
<reference evidence="12 13" key="1">
    <citation type="submission" date="2023-07" db="EMBL/GenBank/DDBJ databases">
        <title>Genomic Encyclopedia of Type Strains, Phase IV (KMG-IV): sequencing the most valuable type-strain genomes for metagenomic binning, comparative biology and taxonomic classification.</title>
        <authorList>
            <person name="Goeker M."/>
        </authorList>
    </citation>
    <scope>NUCLEOTIDE SEQUENCE [LARGE SCALE GENOMIC DNA]</scope>
    <source>
        <strain evidence="12 13">DSM 17273</strain>
    </source>
</reference>
<dbReference type="InterPro" id="IPR050219">
    <property type="entry name" value="DnaG_primase"/>
</dbReference>
<evidence type="ECO:0000256" key="1">
    <source>
        <dbReference type="ARBA" id="ARBA00022478"/>
    </source>
</evidence>
<gene>
    <name evidence="9" type="primary">dnaG</name>
    <name evidence="12" type="ORF">J2750_001634</name>
</gene>
<accession>A0AA90U030</accession>
<feature type="compositionally biased region" description="Basic and acidic residues" evidence="10">
    <location>
        <begin position="383"/>
        <end position="406"/>
    </location>
</feature>
<dbReference type="InterPro" id="IPR006171">
    <property type="entry name" value="TOPRIM_dom"/>
</dbReference>
<dbReference type="GO" id="GO:0000178">
    <property type="term" value="C:exosome (RNase complex)"/>
    <property type="evidence" value="ECO:0007669"/>
    <property type="project" value="UniProtKB-KW"/>
</dbReference>
<keyword evidence="1 9" id="KW-0240">DNA-directed RNA polymerase</keyword>
<dbReference type="GO" id="GO:0008143">
    <property type="term" value="F:poly(A) binding"/>
    <property type="evidence" value="ECO:0007669"/>
    <property type="project" value="InterPro"/>
</dbReference>
<keyword evidence="13" id="KW-1185">Reference proteome</keyword>
<evidence type="ECO:0000256" key="3">
    <source>
        <dbReference type="ARBA" id="ARBA00022679"/>
    </source>
</evidence>
<feature type="region of interest" description="Disordered" evidence="10">
    <location>
        <begin position="282"/>
        <end position="413"/>
    </location>
</feature>
<keyword evidence="7" id="KW-0460">Magnesium</keyword>
<dbReference type="AlphaFoldDB" id="A0AA90U030"/>
<dbReference type="InterPro" id="IPR034154">
    <property type="entry name" value="TOPRIM_DnaG/twinkle"/>
</dbReference>
<dbReference type="GO" id="GO:0006269">
    <property type="term" value="P:DNA replication, synthesis of primer"/>
    <property type="evidence" value="ECO:0007669"/>
    <property type="project" value="UniProtKB-UniRule"/>
</dbReference>
<dbReference type="CDD" id="cd01029">
    <property type="entry name" value="TOPRIM_primases"/>
    <property type="match status" value="1"/>
</dbReference>
<organism evidence="12 13">
    <name type="scientific">Methanococcoides alaskense</name>
    <dbReference type="NCBI Taxonomy" id="325778"/>
    <lineage>
        <taxon>Archaea</taxon>
        <taxon>Methanobacteriati</taxon>
        <taxon>Methanobacteriota</taxon>
        <taxon>Stenosarchaea group</taxon>
        <taxon>Methanomicrobia</taxon>
        <taxon>Methanosarcinales</taxon>
        <taxon>Methanosarcinaceae</taxon>
        <taxon>Methanococcoides</taxon>
    </lineage>
</organism>
<proteinExistence type="inferred from homology"/>
<comment type="similarity">
    <text evidence="9">Belongs to the archaeal DnaG primase family.</text>
</comment>
<evidence type="ECO:0000256" key="8">
    <source>
        <dbReference type="ARBA" id="ARBA00023163"/>
    </source>
</evidence>
<evidence type="ECO:0000313" key="12">
    <source>
        <dbReference type="EMBL" id="MDR6223172.1"/>
    </source>
</evidence>
<dbReference type="FunFam" id="3.40.1360.10:FF:000010">
    <property type="entry name" value="DNA primase DnaG"/>
    <property type="match status" value="1"/>
</dbReference>
<comment type="catalytic activity">
    <reaction evidence="9">
        <text>ssDNA + n NTP = ssDNA/pppN(pN)n-1 hybrid + (n-1) diphosphate.</text>
        <dbReference type="EC" id="2.7.7.101"/>
    </reaction>
</comment>
<dbReference type="NCBIfam" id="NF003108">
    <property type="entry name" value="PRK04031.1-1"/>
    <property type="match status" value="1"/>
</dbReference>
<dbReference type="EMBL" id="JAVDQI010000005">
    <property type="protein sequence ID" value="MDR6223172.1"/>
    <property type="molecule type" value="Genomic_DNA"/>
</dbReference>
<evidence type="ECO:0000256" key="5">
    <source>
        <dbReference type="ARBA" id="ARBA00022705"/>
    </source>
</evidence>
<evidence type="ECO:0000256" key="7">
    <source>
        <dbReference type="ARBA" id="ARBA00022842"/>
    </source>
</evidence>
<dbReference type="Pfam" id="PF13662">
    <property type="entry name" value="Toprim_4"/>
    <property type="match status" value="1"/>
</dbReference>
<keyword evidence="8 9" id="KW-0804">Transcription</keyword>
<dbReference type="EC" id="2.7.7.101" evidence="9"/>
<dbReference type="GO" id="GO:0000428">
    <property type="term" value="C:DNA-directed RNA polymerase complex"/>
    <property type="evidence" value="ECO:0007669"/>
    <property type="project" value="UniProtKB-KW"/>
</dbReference>
<dbReference type="PANTHER" id="PTHR30313">
    <property type="entry name" value="DNA PRIMASE"/>
    <property type="match status" value="1"/>
</dbReference>
<sequence length="507" mass="55545">MQNTDTTKYIIHSKISADGIIERPDIVGAIFGQTEGLLGSDLDLRDLQKTGRIGRIEVAVGAKGGKTKGNIFIPSSLDRVETSILAASLETIDRVGPCTAKIEITQIEDVRATKRKHIIERAKYILTDMFDENLPESQEIADEVRQSVRIEEMEYYGKNKIPCGPNVVESDAIVVVEGRADVLNLLRYGIKNTICVGGTNVPPEVAELTKKKTVTAFTDGDRGGKLIIKELLQVADIDYIARAPDGKSVEDLVQREIVRALRQKIPVEQALENYSIKTDVKPEQIEKPAKGSRVTRIPKRKERPTSEVSAPVATKVASKPSMSEEKPRVSRATRAPRETTASRATRVPRETTATRETTASRATRAPRETTATRETTASRATRALRETTATRETTAPRETRAPKEAKPSVLSPQALRFKPHSDALNGTLGARLLDSKDEIIEETAVRDLVNTLKENDEGIKSVIFDGVVTQRILDIASDKGIENLIGVKKGNIAKSPASVNILTASDF</sequence>
<name>A0AA90U030_9EURY</name>
<keyword evidence="3 9" id="KW-0808">Transferase</keyword>
<dbReference type="RefSeq" id="WP_270095851.1">
    <property type="nucleotide sequence ID" value="NZ_JAQFFK010000003.1"/>
</dbReference>
<dbReference type="HAMAP" id="MF_00007">
    <property type="entry name" value="DNA_primase_DnaG_arc"/>
    <property type="match status" value="1"/>
</dbReference>
<keyword evidence="2 9" id="KW-0639">Primosome</keyword>
<dbReference type="GO" id="GO:1990077">
    <property type="term" value="C:primosome complex"/>
    <property type="evidence" value="ECO:0007669"/>
    <property type="project" value="UniProtKB-KW"/>
</dbReference>